<dbReference type="CDD" id="cd04685">
    <property type="entry name" value="NUDIX_Hydrolase"/>
    <property type="match status" value="1"/>
</dbReference>
<dbReference type="AlphaFoldDB" id="A0A5S4F447"/>
<keyword evidence="3 5" id="KW-0378">Hydrolase</keyword>
<dbReference type="OrthoDB" id="9804442at2"/>
<dbReference type="Proteomes" id="UP000309128">
    <property type="component" value="Unassembled WGS sequence"/>
</dbReference>
<evidence type="ECO:0000313" key="7">
    <source>
        <dbReference type="EMBL" id="TMR10814.1"/>
    </source>
</evidence>
<dbReference type="PANTHER" id="PTHR43046">
    <property type="entry name" value="GDP-MANNOSE MANNOSYL HYDROLASE"/>
    <property type="match status" value="1"/>
</dbReference>
<accession>A0A5S4F447</accession>
<comment type="caution">
    <text evidence="7">The sequence shown here is derived from an EMBL/GenBank/DDBJ whole genome shotgun (WGS) entry which is preliminary data.</text>
</comment>
<dbReference type="PRINTS" id="PR00502">
    <property type="entry name" value="NUDIXFAMILY"/>
</dbReference>
<evidence type="ECO:0000256" key="4">
    <source>
        <dbReference type="ARBA" id="ARBA00022842"/>
    </source>
</evidence>
<dbReference type="PROSITE" id="PS00893">
    <property type="entry name" value="NUDIX_BOX"/>
    <property type="match status" value="1"/>
</dbReference>
<evidence type="ECO:0000256" key="1">
    <source>
        <dbReference type="ARBA" id="ARBA00001946"/>
    </source>
</evidence>
<dbReference type="InterPro" id="IPR015797">
    <property type="entry name" value="NUDIX_hydrolase-like_dom_sf"/>
</dbReference>
<dbReference type="EMBL" id="VCKY01000176">
    <property type="protein sequence ID" value="TMR10814.1"/>
    <property type="molecule type" value="Genomic_DNA"/>
</dbReference>
<feature type="domain" description="Nudix hydrolase" evidence="6">
    <location>
        <begin position="24"/>
        <end position="166"/>
    </location>
</feature>
<dbReference type="InterPro" id="IPR020476">
    <property type="entry name" value="Nudix_hydrolase"/>
</dbReference>
<dbReference type="SUPFAM" id="SSF55811">
    <property type="entry name" value="Nudix"/>
    <property type="match status" value="1"/>
</dbReference>
<dbReference type="Gene3D" id="3.90.79.10">
    <property type="entry name" value="Nucleoside Triphosphate Pyrophosphohydrolase"/>
    <property type="match status" value="1"/>
</dbReference>
<sequence length="175" mass="19155">MCGSSGGNRAGTVVRSGDVTKIPLRRFTARALPIDDQDRVLLLHGFDPERPDQPFWFTIGGALEDGETPPEAAARELYEEAGIRAGAEEFSGPYGTSTIEFSWAGYAITQDQTFLAVRVGDAVVSFEHMEQIEKDTTTGYRWWSVEELESTEEVFFPEDLAAILRKVTAGGAGFA</sequence>
<gene>
    <name evidence="7" type="ORF">ETD86_38030</name>
</gene>
<keyword evidence="8" id="KW-1185">Reference proteome</keyword>
<dbReference type="InterPro" id="IPR020084">
    <property type="entry name" value="NUDIX_hydrolase_CS"/>
</dbReference>
<dbReference type="InterPro" id="IPR000086">
    <property type="entry name" value="NUDIX_hydrolase_dom"/>
</dbReference>
<keyword evidence="4" id="KW-0460">Magnesium</keyword>
<protein>
    <submittedName>
        <fullName evidence="7">NUDIX domain-containing protein</fullName>
    </submittedName>
</protein>
<dbReference type="Pfam" id="PF00293">
    <property type="entry name" value="NUDIX"/>
    <property type="match status" value="1"/>
</dbReference>
<dbReference type="GO" id="GO:0016787">
    <property type="term" value="F:hydrolase activity"/>
    <property type="evidence" value="ECO:0007669"/>
    <property type="project" value="UniProtKB-KW"/>
</dbReference>
<dbReference type="PANTHER" id="PTHR43046:SF12">
    <property type="entry name" value="GDP-MANNOSE MANNOSYL HYDROLASE"/>
    <property type="match status" value="1"/>
</dbReference>
<evidence type="ECO:0000259" key="6">
    <source>
        <dbReference type="PROSITE" id="PS51462"/>
    </source>
</evidence>
<evidence type="ECO:0000256" key="2">
    <source>
        <dbReference type="ARBA" id="ARBA00005582"/>
    </source>
</evidence>
<name>A0A5S4F447_9ACTN</name>
<proteinExistence type="inferred from homology"/>
<evidence type="ECO:0000313" key="8">
    <source>
        <dbReference type="Proteomes" id="UP000309128"/>
    </source>
</evidence>
<evidence type="ECO:0000256" key="3">
    <source>
        <dbReference type="ARBA" id="ARBA00022801"/>
    </source>
</evidence>
<reference evidence="7 8" key="1">
    <citation type="submission" date="2019-05" db="EMBL/GenBank/DDBJ databases">
        <title>Draft genome sequence of Nonomuraea turkmeniaca DSM 43926.</title>
        <authorList>
            <person name="Saricaoglu S."/>
            <person name="Isik K."/>
        </authorList>
    </citation>
    <scope>NUCLEOTIDE SEQUENCE [LARGE SCALE GENOMIC DNA]</scope>
    <source>
        <strain evidence="7 8">DSM 43926</strain>
    </source>
</reference>
<comment type="similarity">
    <text evidence="2 5">Belongs to the Nudix hydrolase family.</text>
</comment>
<dbReference type="PROSITE" id="PS51462">
    <property type="entry name" value="NUDIX"/>
    <property type="match status" value="1"/>
</dbReference>
<organism evidence="7 8">
    <name type="scientific">Nonomuraea turkmeniaca</name>
    <dbReference type="NCBI Taxonomy" id="103838"/>
    <lineage>
        <taxon>Bacteria</taxon>
        <taxon>Bacillati</taxon>
        <taxon>Actinomycetota</taxon>
        <taxon>Actinomycetes</taxon>
        <taxon>Streptosporangiales</taxon>
        <taxon>Streptosporangiaceae</taxon>
        <taxon>Nonomuraea</taxon>
    </lineage>
</organism>
<comment type="cofactor">
    <cofactor evidence="1">
        <name>Mg(2+)</name>
        <dbReference type="ChEBI" id="CHEBI:18420"/>
    </cofactor>
</comment>
<evidence type="ECO:0000256" key="5">
    <source>
        <dbReference type="RuleBase" id="RU003476"/>
    </source>
</evidence>